<dbReference type="EMBL" id="LGGP01000037">
    <property type="protein sequence ID" value="KUK81757.1"/>
    <property type="molecule type" value="Genomic_DNA"/>
</dbReference>
<comment type="caution">
    <text evidence="1">The sequence shown here is derived from an EMBL/GenBank/DDBJ whole genome shotgun (WGS) entry which is preliminary data.</text>
</comment>
<organism evidence="1 2">
    <name type="scientific">Mesotoga prima</name>
    <dbReference type="NCBI Taxonomy" id="1184387"/>
    <lineage>
        <taxon>Bacteria</taxon>
        <taxon>Thermotogati</taxon>
        <taxon>Thermotogota</taxon>
        <taxon>Thermotogae</taxon>
        <taxon>Kosmotogales</taxon>
        <taxon>Kosmotogaceae</taxon>
        <taxon>Mesotoga</taxon>
    </lineage>
</organism>
<accession>A0A117M349</accession>
<proteinExistence type="predicted"/>
<dbReference type="PATRIC" id="fig|1184387.3.peg.660"/>
<evidence type="ECO:0000313" key="2">
    <source>
        <dbReference type="Proteomes" id="UP000054092"/>
    </source>
</evidence>
<dbReference type="Proteomes" id="UP000054092">
    <property type="component" value="Unassembled WGS sequence"/>
</dbReference>
<sequence>MIRTDKCPNCGSLDIGKGYWSGYAALMPLGKPLSMGSKVIVRVCRECGHIFDLHAEKPEKF</sequence>
<reference evidence="2" key="1">
    <citation type="journal article" date="2015" name="MBio">
        <title>Genome-Resolved Metagenomic Analysis Reveals Roles for Candidate Phyla and Other Microbial Community Members in Biogeochemical Transformations in Oil Reservoirs.</title>
        <authorList>
            <person name="Hu P."/>
            <person name="Tom L."/>
            <person name="Singh A."/>
            <person name="Thomas B.C."/>
            <person name="Baker B.J."/>
            <person name="Piceno Y.M."/>
            <person name="Andersen G.L."/>
            <person name="Banfield J.F."/>
        </authorList>
    </citation>
    <scope>NUCLEOTIDE SEQUENCE [LARGE SCALE GENOMIC DNA]</scope>
</reference>
<gene>
    <name evidence="1" type="ORF">XD94_0337</name>
</gene>
<evidence type="ECO:0008006" key="3">
    <source>
        <dbReference type="Google" id="ProtNLM"/>
    </source>
</evidence>
<name>A0A117M349_9BACT</name>
<evidence type="ECO:0000313" key="1">
    <source>
        <dbReference type="EMBL" id="KUK81757.1"/>
    </source>
</evidence>
<protein>
    <recommendedName>
        <fullName evidence="3">Transcription initiation factor TFIIIB</fullName>
    </recommendedName>
</protein>
<dbReference type="AlphaFoldDB" id="A0A117M349"/>